<evidence type="ECO:0000313" key="4">
    <source>
        <dbReference type="EMBL" id="AWV05792.1"/>
    </source>
</evidence>
<dbReference type="Pfam" id="PF04333">
    <property type="entry name" value="MlaA"/>
    <property type="match status" value="1"/>
</dbReference>
<dbReference type="PANTHER" id="PTHR30035:SF3">
    <property type="entry name" value="INTERMEMBRANE PHOSPHOLIPID TRANSPORT SYSTEM LIPOPROTEIN MLAA"/>
    <property type="match status" value="1"/>
</dbReference>
<dbReference type="PANTHER" id="PTHR30035">
    <property type="entry name" value="LIPOPROTEIN VACJ-RELATED"/>
    <property type="match status" value="1"/>
</dbReference>
<keyword evidence="4" id="KW-0449">Lipoprotein</keyword>
<comment type="similarity">
    <text evidence="1">Belongs to the MlaA family.</text>
</comment>
<dbReference type="AlphaFoldDB" id="A0A2U9T2N8"/>
<dbReference type="InterPro" id="IPR007428">
    <property type="entry name" value="MlaA"/>
</dbReference>
<evidence type="ECO:0000256" key="3">
    <source>
        <dbReference type="SAM" id="MobiDB-lite"/>
    </source>
</evidence>
<proteinExistence type="inferred from homology"/>
<feature type="region of interest" description="Disordered" evidence="3">
    <location>
        <begin position="366"/>
        <end position="385"/>
    </location>
</feature>
<keyword evidence="5" id="KW-1185">Reference proteome</keyword>
<dbReference type="KEGG" id="lmb:C9I47_0066"/>
<evidence type="ECO:0000313" key="5">
    <source>
        <dbReference type="Proteomes" id="UP000249447"/>
    </source>
</evidence>
<reference evidence="4 5" key="1">
    <citation type="submission" date="2018-05" db="EMBL/GenBank/DDBJ databases">
        <title>The complete genome of Lysobacter maris HZ9B, a marine bacterium antagonistic against terrestrial plant pathogens.</title>
        <authorList>
            <person name="Zhang X.-Q."/>
        </authorList>
    </citation>
    <scope>NUCLEOTIDE SEQUENCE [LARGE SCALE GENOMIC DNA]</scope>
    <source>
        <strain evidence="4 5">HZ9B</strain>
    </source>
</reference>
<dbReference type="Proteomes" id="UP000249447">
    <property type="component" value="Chromosome"/>
</dbReference>
<dbReference type="PRINTS" id="PR01805">
    <property type="entry name" value="VACJLIPOPROT"/>
</dbReference>
<dbReference type="EMBL" id="CP029843">
    <property type="protein sequence ID" value="AWV05792.1"/>
    <property type="molecule type" value="Genomic_DNA"/>
</dbReference>
<feature type="region of interest" description="Disordered" evidence="3">
    <location>
        <begin position="50"/>
        <end position="96"/>
    </location>
</feature>
<name>A0A2U9T2N8_9GAMM</name>
<accession>A0A2U9T2N8</accession>
<keyword evidence="2" id="KW-0732">Signal</keyword>
<sequence length="385" mass="42037">MLAASLPATAQVLTTRPLSAEQQLRYQRCMDAVDNVPSAFQRCLAEATDDVPATDGPADAAPGPAPTVEASPLGDEPTLTETAPPDADASEPMSQDAIATETALPETAAPEAAVDAPTQAELDYEQEYQALYGDRYDPVADPTLPEPAQLPTSYDPWEGYNRRMHRFNNAVDRRVARPLARGYVKAVPRPLRLGVSNFFNNLGQPVSAINALLQGKPKQAGQSLGRFLLNTTLGIGGIFDPASDAKLPNRSEDFGQTLGVWGWKRSRYFELPFFGPRTLRDALGMAGDAPLSPLRQVEADRVRIPLQGLQLVDVRAQLLATDSLREGVEDDYSLVRDAWLQRRQYQIFGDRMLEDDDSLPDYLREENNPTVPIDAMPVLPADPGG</sequence>
<dbReference type="GO" id="GO:0120010">
    <property type="term" value="P:intermembrane phospholipid transfer"/>
    <property type="evidence" value="ECO:0007669"/>
    <property type="project" value="TreeGrafter"/>
</dbReference>
<protein>
    <submittedName>
        <fullName evidence="4">Intercellular spreading VacJ lipoprotein</fullName>
    </submittedName>
</protein>
<feature type="compositionally biased region" description="Low complexity" evidence="3">
    <location>
        <begin position="50"/>
        <end position="68"/>
    </location>
</feature>
<evidence type="ECO:0000256" key="2">
    <source>
        <dbReference type="ARBA" id="ARBA00022729"/>
    </source>
</evidence>
<evidence type="ECO:0000256" key="1">
    <source>
        <dbReference type="ARBA" id="ARBA00010634"/>
    </source>
</evidence>
<gene>
    <name evidence="4" type="ORF">C9I47_0066</name>
</gene>
<dbReference type="GO" id="GO:0016020">
    <property type="term" value="C:membrane"/>
    <property type="evidence" value="ECO:0007669"/>
    <property type="project" value="InterPro"/>
</dbReference>
<organism evidence="4 5">
    <name type="scientific">Marilutibacter maris</name>
    <dbReference type="NCBI Taxonomy" id="1605891"/>
    <lineage>
        <taxon>Bacteria</taxon>
        <taxon>Pseudomonadati</taxon>
        <taxon>Pseudomonadota</taxon>
        <taxon>Gammaproteobacteria</taxon>
        <taxon>Lysobacterales</taxon>
        <taxon>Lysobacteraceae</taxon>
        <taxon>Marilutibacter</taxon>
    </lineage>
</organism>